<evidence type="ECO:0000313" key="3">
    <source>
        <dbReference type="EMBL" id="KAJ3135571.1"/>
    </source>
</evidence>
<protein>
    <submittedName>
        <fullName evidence="3">Phosphatidylinositide phosphatase SAC1</fullName>
    </submittedName>
</protein>
<dbReference type="GO" id="GO:0043812">
    <property type="term" value="F:phosphatidylinositol-4-phosphate phosphatase activity"/>
    <property type="evidence" value="ECO:0007669"/>
    <property type="project" value="TreeGrafter"/>
</dbReference>
<keyword evidence="1" id="KW-0812">Transmembrane</keyword>
<sequence length="615" mass="68213">MLHESLSLYSTDEAFTLEPLHAPASVARHTLVFVRRATTATKNGQSQSTQIRIDAPPAPTLAQEPRVTVYGVIGLLALNSGNHLIVIKNRLKVAKLFNCDIFRLSEHEIIPIAASSSATLSPTQIADDDAYLAMINALLSSGFWYFSYHTDITKNVQRLGVLGGVAENSRIWEHTDERFFWNKHLQAPLINLAQSHPDTDISAFILPIVNGFISFKQLSYASAKISLGIISRRSKFRAGTRYNRRGVDSDGNVANYVETEQVLSVTTIDGVQRVASYLQTRGSIPLYWSQLINIRYQPKLVVSDGNISLQAYRKHFHGQIAQYGPQIAVNLINKKGYESPLGVAWAEVNAKLNDKNVRYIHFDFHQECKGNRWDRLSKLVGEIEGDLIIQGYTTVDATNPPVGGPMSLHLGPKQQTSVVRTNCMDCLDRTNVVQSVLARRVLPMQLLEFCGGDGQFDAEFESAFKNLWADHADAISLVYSGTGALKTDFTRTGKRTALGTLADGANSVVRYDSFDLFLGNFTVNSLAASPFTEKPAPLRAILLPAGLAAGLVILLLTVLLLIVVSYRGIMYYGTDFVDRPHLVKWNVLEPEILPISERPSQILSHKEDFELQKNK</sequence>
<evidence type="ECO:0000313" key="4">
    <source>
        <dbReference type="Proteomes" id="UP001211907"/>
    </source>
</evidence>
<dbReference type="GO" id="GO:0046856">
    <property type="term" value="P:phosphatidylinositol dephosphorylation"/>
    <property type="evidence" value="ECO:0007669"/>
    <property type="project" value="TreeGrafter"/>
</dbReference>
<keyword evidence="4" id="KW-1185">Reference proteome</keyword>
<comment type="caution">
    <text evidence="3">The sequence shown here is derived from an EMBL/GenBank/DDBJ whole genome shotgun (WGS) entry which is preliminary data.</text>
</comment>
<name>A0AAD5T749_9FUNG</name>
<feature type="domain" description="SAC" evidence="2">
    <location>
        <begin position="135"/>
        <end position="481"/>
    </location>
</feature>
<dbReference type="GO" id="GO:0005783">
    <property type="term" value="C:endoplasmic reticulum"/>
    <property type="evidence" value="ECO:0007669"/>
    <property type="project" value="TreeGrafter"/>
</dbReference>
<dbReference type="EMBL" id="JADGJH010000160">
    <property type="protein sequence ID" value="KAJ3135571.1"/>
    <property type="molecule type" value="Genomic_DNA"/>
</dbReference>
<reference evidence="3" key="1">
    <citation type="submission" date="2020-05" db="EMBL/GenBank/DDBJ databases">
        <title>Phylogenomic resolution of chytrid fungi.</title>
        <authorList>
            <person name="Stajich J.E."/>
            <person name="Amses K."/>
            <person name="Simmons R."/>
            <person name="Seto K."/>
            <person name="Myers J."/>
            <person name="Bonds A."/>
            <person name="Quandt C.A."/>
            <person name="Barry K."/>
            <person name="Liu P."/>
            <person name="Grigoriev I."/>
            <person name="Longcore J.E."/>
            <person name="James T.Y."/>
        </authorList>
    </citation>
    <scope>NUCLEOTIDE SEQUENCE</scope>
    <source>
        <strain evidence="3">JEL0513</strain>
    </source>
</reference>
<keyword evidence="1" id="KW-1133">Transmembrane helix</keyword>
<keyword evidence="1" id="KW-0472">Membrane</keyword>
<dbReference type="Pfam" id="PF02383">
    <property type="entry name" value="Syja_N"/>
    <property type="match status" value="1"/>
</dbReference>
<organism evidence="3 4">
    <name type="scientific">Physocladia obscura</name>
    <dbReference type="NCBI Taxonomy" id="109957"/>
    <lineage>
        <taxon>Eukaryota</taxon>
        <taxon>Fungi</taxon>
        <taxon>Fungi incertae sedis</taxon>
        <taxon>Chytridiomycota</taxon>
        <taxon>Chytridiomycota incertae sedis</taxon>
        <taxon>Chytridiomycetes</taxon>
        <taxon>Chytridiales</taxon>
        <taxon>Chytriomycetaceae</taxon>
        <taxon>Physocladia</taxon>
    </lineage>
</organism>
<dbReference type="AlphaFoldDB" id="A0AAD5T749"/>
<feature type="transmembrane region" description="Helical" evidence="1">
    <location>
        <begin position="541"/>
        <end position="564"/>
    </location>
</feature>
<dbReference type="Proteomes" id="UP001211907">
    <property type="component" value="Unassembled WGS sequence"/>
</dbReference>
<dbReference type="InterPro" id="IPR002013">
    <property type="entry name" value="SAC_dom"/>
</dbReference>
<dbReference type="PANTHER" id="PTHR45662:SF2">
    <property type="entry name" value="PHOSPHATIDYLINOSITOL-3-PHOSPHATASE SAC1"/>
    <property type="match status" value="1"/>
</dbReference>
<dbReference type="PANTHER" id="PTHR45662">
    <property type="entry name" value="PHOSPHATIDYLINOSITIDE PHOSPHATASE SAC1"/>
    <property type="match status" value="1"/>
</dbReference>
<proteinExistence type="predicted"/>
<dbReference type="PROSITE" id="PS50275">
    <property type="entry name" value="SAC"/>
    <property type="match status" value="1"/>
</dbReference>
<evidence type="ECO:0000259" key="2">
    <source>
        <dbReference type="PROSITE" id="PS50275"/>
    </source>
</evidence>
<gene>
    <name evidence="3" type="primary">SACM1L</name>
    <name evidence="3" type="ORF">HK100_002578</name>
</gene>
<evidence type="ECO:0000256" key="1">
    <source>
        <dbReference type="SAM" id="Phobius"/>
    </source>
</evidence>
<accession>A0AAD5T749</accession>